<feature type="domain" description="ATPase BadF/BadG/BcrA/BcrD type" evidence="1">
    <location>
        <begin position="8"/>
        <end position="303"/>
    </location>
</feature>
<name>A0A1F5H6M1_9BACT</name>
<dbReference type="Proteomes" id="UP000177039">
    <property type="component" value="Unassembled WGS sequence"/>
</dbReference>
<accession>A0A1F5H6M1</accession>
<dbReference type="CDD" id="cd24007">
    <property type="entry name" value="ASKHA_NBD_eukNAGK-like"/>
    <property type="match status" value="1"/>
</dbReference>
<dbReference type="PANTHER" id="PTHR43190:SF3">
    <property type="entry name" value="N-ACETYL-D-GLUCOSAMINE KINASE"/>
    <property type="match status" value="1"/>
</dbReference>
<dbReference type="Pfam" id="PF01869">
    <property type="entry name" value="BcrAD_BadFG"/>
    <property type="match status" value="1"/>
</dbReference>
<evidence type="ECO:0000259" key="1">
    <source>
        <dbReference type="Pfam" id="PF01869"/>
    </source>
</evidence>
<dbReference type="AlphaFoldDB" id="A0A1F5H6M1"/>
<evidence type="ECO:0000313" key="3">
    <source>
        <dbReference type="Proteomes" id="UP000177039"/>
    </source>
</evidence>
<proteinExistence type="predicted"/>
<evidence type="ECO:0000313" key="2">
    <source>
        <dbReference type="EMBL" id="OGD99709.1"/>
    </source>
</evidence>
<reference evidence="2 3" key="1">
    <citation type="journal article" date="2016" name="Nat. Commun.">
        <title>Thousands of microbial genomes shed light on interconnected biogeochemical processes in an aquifer system.</title>
        <authorList>
            <person name="Anantharaman K."/>
            <person name="Brown C.T."/>
            <person name="Hug L.A."/>
            <person name="Sharon I."/>
            <person name="Castelle C.J."/>
            <person name="Probst A.J."/>
            <person name="Thomas B.C."/>
            <person name="Singh A."/>
            <person name="Wilkins M.J."/>
            <person name="Karaoz U."/>
            <person name="Brodie E.L."/>
            <person name="Williams K.H."/>
            <person name="Hubbard S.S."/>
            <person name="Banfield J.F."/>
        </authorList>
    </citation>
    <scope>NUCLEOTIDE SEQUENCE [LARGE SCALE GENOMIC DNA]</scope>
</reference>
<sequence length="308" mass="33040">MKIPQFFLGVDGGATKTEAVLVDQNRKIIDQGQAQGSNTAIFGLTESANQVALAVKRALGTKKIKISASYLALAGVNTRDDNKNWQRAIKNHPYLCQVLDNPKIVNDTAAALRSGTTDKNAIVVIAGTGSNCYGRNEKGQEARSGGADHILGDEGSAYDIGSNILHSVVKALDGRGPKTVLVNLLFEKLKIESLDGLHRLVYKKPWNKTDIAQVAPLAEIAAEKNDKIAIGIIKSAADELALMIKAVAQKLNLEKKPYTIVKSGSVFNMPKIGNLLEKEILKFSPYAKFTMPKVSAATAAAYLAQEGI</sequence>
<dbReference type="SUPFAM" id="SSF53067">
    <property type="entry name" value="Actin-like ATPase domain"/>
    <property type="match status" value="2"/>
</dbReference>
<organism evidence="2 3">
    <name type="scientific">Candidatus Curtissbacteria bacterium RIFCSPLOWO2_01_FULL_42_50</name>
    <dbReference type="NCBI Taxonomy" id="1797730"/>
    <lineage>
        <taxon>Bacteria</taxon>
        <taxon>Candidatus Curtissiibacteriota</taxon>
    </lineage>
</organism>
<dbReference type="Gene3D" id="3.30.420.40">
    <property type="match status" value="2"/>
</dbReference>
<dbReference type="PANTHER" id="PTHR43190">
    <property type="entry name" value="N-ACETYL-D-GLUCOSAMINE KINASE"/>
    <property type="match status" value="1"/>
</dbReference>
<dbReference type="InterPro" id="IPR052519">
    <property type="entry name" value="Euk-type_GlcNAc_Kinase"/>
</dbReference>
<protein>
    <recommendedName>
        <fullName evidence="1">ATPase BadF/BadG/BcrA/BcrD type domain-containing protein</fullName>
    </recommendedName>
</protein>
<gene>
    <name evidence="2" type="ORF">A3B54_05550</name>
</gene>
<comment type="caution">
    <text evidence="2">The sequence shown here is derived from an EMBL/GenBank/DDBJ whole genome shotgun (WGS) entry which is preliminary data.</text>
</comment>
<dbReference type="EMBL" id="MFBT01000011">
    <property type="protein sequence ID" value="OGD99709.1"/>
    <property type="molecule type" value="Genomic_DNA"/>
</dbReference>
<dbReference type="InterPro" id="IPR002731">
    <property type="entry name" value="ATPase_BadF"/>
</dbReference>
<dbReference type="InterPro" id="IPR043129">
    <property type="entry name" value="ATPase_NBD"/>
</dbReference>